<keyword evidence="1" id="KW-0805">Transcription regulation</keyword>
<dbReference type="InterPro" id="IPR036271">
    <property type="entry name" value="Tet_transcr_reg_TetR-rel_C_sf"/>
</dbReference>
<evidence type="ECO:0000256" key="1">
    <source>
        <dbReference type="ARBA" id="ARBA00023015"/>
    </source>
</evidence>
<dbReference type="InterPro" id="IPR001647">
    <property type="entry name" value="HTH_TetR"/>
</dbReference>
<keyword evidence="2 4" id="KW-0238">DNA-binding</keyword>
<dbReference type="Proteomes" id="UP000295431">
    <property type="component" value="Unassembled WGS sequence"/>
</dbReference>
<dbReference type="PROSITE" id="PS50977">
    <property type="entry name" value="HTH_TETR_2"/>
    <property type="match status" value="1"/>
</dbReference>
<accession>A0A4R4P8F3</accession>
<dbReference type="PANTHER" id="PTHR30055">
    <property type="entry name" value="HTH-TYPE TRANSCRIPTIONAL REGULATOR RUTR"/>
    <property type="match status" value="1"/>
</dbReference>
<organism evidence="6 7">
    <name type="scientific">Actinomadura bangladeshensis</name>
    <dbReference type="NCBI Taxonomy" id="453573"/>
    <lineage>
        <taxon>Bacteria</taxon>
        <taxon>Bacillati</taxon>
        <taxon>Actinomycetota</taxon>
        <taxon>Actinomycetes</taxon>
        <taxon>Streptosporangiales</taxon>
        <taxon>Thermomonosporaceae</taxon>
        <taxon>Actinomadura</taxon>
    </lineage>
</organism>
<dbReference type="GO" id="GO:0003700">
    <property type="term" value="F:DNA-binding transcription factor activity"/>
    <property type="evidence" value="ECO:0007669"/>
    <property type="project" value="TreeGrafter"/>
</dbReference>
<evidence type="ECO:0000256" key="2">
    <source>
        <dbReference type="ARBA" id="ARBA00023125"/>
    </source>
</evidence>
<keyword evidence="3" id="KW-0804">Transcription</keyword>
<dbReference type="Pfam" id="PF16859">
    <property type="entry name" value="TetR_C_11"/>
    <property type="match status" value="1"/>
</dbReference>
<feature type="domain" description="HTH tetR-type" evidence="5">
    <location>
        <begin position="12"/>
        <end position="72"/>
    </location>
</feature>
<sequence>MAEEPGRRRRGKALEDALLRAAWDELVDAGYAALTMERVAVRAGTSRAVLYRRWPGKTELVIAAIRHRREADPVAVPDTGSLRGDLIALMRSATRRRIELATMVGAQLGGLFAEAGTTPAELREQMLGGGSLWSRDVYRRAVERGDLDRDRVPESVLTLPFDLLRHDMLMTFEPVPDERITAIVDELFLPLLTHYRKDQAVTPPPGTEGAREST</sequence>
<dbReference type="Gene3D" id="1.10.357.10">
    <property type="entry name" value="Tetracycline Repressor, domain 2"/>
    <property type="match status" value="1"/>
</dbReference>
<feature type="DNA-binding region" description="H-T-H motif" evidence="4">
    <location>
        <begin position="35"/>
        <end position="54"/>
    </location>
</feature>
<dbReference type="SUPFAM" id="SSF46689">
    <property type="entry name" value="Homeodomain-like"/>
    <property type="match status" value="1"/>
</dbReference>
<evidence type="ECO:0000313" key="7">
    <source>
        <dbReference type="Proteomes" id="UP000295431"/>
    </source>
</evidence>
<dbReference type="InterPro" id="IPR050109">
    <property type="entry name" value="HTH-type_TetR-like_transc_reg"/>
</dbReference>
<proteinExistence type="predicted"/>
<dbReference type="Gene3D" id="1.10.10.60">
    <property type="entry name" value="Homeodomain-like"/>
    <property type="match status" value="1"/>
</dbReference>
<evidence type="ECO:0000259" key="5">
    <source>
        <dbReference type="PROSITE" id="PS50977"/>
    </source>
</evidence>
<name>A0A4R4P8F3_9ACTN</name>
<reference evidence="6 7" key="1">
    <citation type="submission" date="2019-03" db="EMBL/GenBank/DDBJ databases">
        <title>Draft genome sequences of novel Actinobacteria.</title>
        <authorList>
            <person name="Sahin N."/>
            <person name="Ay H."/>
            <person name="Saygin H."/>
        </authorList>
    </citation>
    <scope>NUCLEOTIDE SEQUENCE [LARGE SCALE GENOMIC DNA]</scope>
    <source>
        <strain evidence="6 7">DSM 45347</strain>
    </source>
</reference>
<evidence type="ECO:0000256" key="4">
    <source>
        <dbReference type="PROSITE-ProRule" id="PRU00335"/>
    </source>
</evidence>
<dbReference type="SUPFAM" id="SSF48498">
    <property type="entry name" value="Tetracyclin repressor-like, C-terminal domain"/>
    <property type="match status" value="1"/>
</dbReference>
<dbReference type="RefSeq" id="WP_131938758.1">
    <property type="nucleotide sequence ID" value="NZ_BAAAMX010000027.1"/>
</dbReference>
<evidence type="ECO:0000256" key="3">
    <source>
        <dbReference type="ARBA" id="ARBA00023163"/>
    </source>
</evidence>
<keyword evidence="7" id="KW-1185">Reference proteome</keyword>
<dbReference type="InterPro" id="IPR009057">
    <property type="entry name" value="Homeodomain-like_sf"/>
</dbReference>
<protein>
    <submittedName>
        <fullName evidence="6">TetR/AcrR family transcriptional regulator</fullName>
    </submittedName>
</protein>
<dbReference type="AlphaFoldDB" id="A0A4R4P8F3"/>
<dbReference type="OrthoDB" id="9796019at2"/>
<dbReference type="InterPro" id="IPR011075">
    <property type="entry name" value="TetR_C"/>
</dbReference>
<dbReference type="Pfam" id="PF00440">
    <property type="entry name" value="TetR_N"/>
    <property type="match status" value="1"/>
</dbReference>
<evidence type="ECO:0000313" key="6">
    <source>
        <dbReference type="EMBL" id="TDC17190.1"/>
    </source>
</evidence>
<comment type="caution">
    <text evidence="6">The sequence shown here is derived from an EMBL/GenBank/DDBJ whole genome shotgun (WGS) entry which is preliminary data.</text>
</comment>
<gene>
    <name evidence="6" type="ORF">E1284_10095</name>
</gene>
<dbReference type="PANTHER" id="PTHR30055:SF148">
    <property type="entry name" value="TETR-FAMILY TRANSCRIPTIONAL REGULATOR"/>
    <property type="match status" value="1"/>
</dbReference>
<dbReference type="EMBL" id="SMJW01000037">
    <property type="protein sequence ID" value="TDC17190.1"/>
    <property type="molecule type" value="Genomic_DNA"/>
</dbReference>
<dbReference type="GO" id="GO:0000976">
    <property type="term" value="F:transcription cis-regulatory region binding"/>
    <property type="evidence" value="ECO:0007669"/>
    <property type="project" value="TreeGrafter"/>
</dbReference>